<feature type="signal peptide" evidence="5">
    <location>
        <begin position="1"/>
        <end position="15"/>
    </location>
</feature>
<dbReference type="GeneID" id="63855479"/>
<accession>A0A9P4GIL7</accession>
<dbReference type="RefSeq" id="XP_040789416.1">
    <property type="nucleotide sequence ID" value="XM_040938229.1"/>
</dbReference>
<dbReference type="EMBL" id="ML976615">
    <property type="protein sequence ID" value="KAF1846853.1"/>
    <property type="molecule type" value="Genomic_DNA"/>
</dbReference>
<dbReference type="AlphaFoldDB" id="A0A9P4GIL7"/>
<evidence type="ECO:0008006" key="8">
    <source>
        <dbReference type="Google" id="ProtNLM"/>
    </source>
</evidence>
<keyword evidence="5" id="KW-0732">Signal</keyword>
<evidence type="ECO:0000313" key="7">
    <source>
        <dbReference type="Proteomes" id="UP000800039"/>
    </source>
</evidence>
<dbReference type="Pfam" id="PF24681">
    <property type="entry name" value="Kelch_KLHDC2_KLHL20_DRC7"/>
    <property type="match status" value="1"/>
</dbReference>
<feature type="chain" id="PRO_5040220303" description="Galactose oxidase" evidence="5">
    <location>
        <begin position="16"/>
        <end position="632"/>
    </location>
</feature>
<gene>
    <name evidence="6" type="ORF">K460DRAFT_425442</name>
</gene>
<dbReference type="GO" id="GO:0019760">
    <property type="term" value="P:glucosinolate metabolic process"/>
    <property type="evidence" value="ECO:0007669"/>
    <property type="project" value="UniProtKB-ARBA"/>
</dbReference>
<dbReference type="SUPFAM" id="SSF50965">
    <property type="entry name" value="Galactose oxidase, central domain"/>
    <property type="match status" value="1"/>
</dbReference>
<keyword evidence="7" id="KW-1185">Reference proteome</keyword>
<keyword evidence="4" id="KW-0472">Membrane</keyword>
<dbReference type="InterPro" id="IPR011043">
    <property type="entry name" value="Gal_Oxase/kelch_b-propeller"/>
</dbReference>
<comment type="caution">
    <text evidence="6">The sequence shown here is derived from an EMBL/GenBank/DDBJ whole genome shotgun (WGS) entry which is preliminary data.</text>
</comment>
<protein>
    <recommendedName>
        <fullName evidence="8">Galactose oxidase</fullName>
    </recommendedName>
</protein>
<keyword evidence="2" id="KW-0408">Iron</keyword>
<dbReference type="PANTHER" id="PTHR47435:SF4">
    <property type="entry name" value="KELCH REPEAT PROTEIN (AFU_ORTHOLOGUE AFUA_5G12780)"/>
    <property type="match status" value="1"/>
</dbReference>
<dbReference type="Gene3D" id="2.120.10.80">
    <property type="entry name" value="Kelch-type beta propeller"/>
    <property type="match status" value="2"/>
</dbReference>
<sequence>MNFLIIGTVLASAIAQEHIQDPIKDFCRRHQHQTCIIDSKLYIDGGLVYYGHDVQPSRPPQTNTWLIYKDLSNSYPDFPPQYSNLTKSRDVPSVSGGILWPDLVNKVFYQYGGEYTNTTAQSFGTLWFYDTIYNSWNRSAGSGASQAQVSWPAFGAGTTNDEGIGYYYGGYLNENSDSRWKGNPLMLGSIVSYNMSEGTWRNHTYDLTPRAEGSLQYIPAGERGMLVYFGGVERINSATSYQIHLFDLANERWYTQTTTGDIPQPRRGFCAGVVWAADHSSYNIYLFGGIGTNETALEDVWVLSLPSFTWIYWYPKPKATTFAGGKAWTSCDIINRSQMIVMGGYYTNATQPMCDIPKIGGQHGLPLGQEAVERGQTWLGLMSNVTKYRVPKNITDVIGGEYVSAVDGGATLTAPVAGWATPDLSVYFKTTFSAASRSATRPIPTTSSSSSSLPSSPPNSGKTNIGAITGGVIGGVVIIVAVILLAVFCLRIRRKRREQANAQPSLQPVQNDQRTPAEKFVANFSLSQGSALHSPQPSSSLQGSPPAPSDYQQYQESRSQHQQPWVQHGAYAYPPGQQGFQQTYYPPPLDPTQSPRSAYTMSAELPNIQSPMNAELPDGRSPVSVRGNDFRS</sequence>
<proteinExistence type="predicted"/>
<feature type="region of interest" description="Disordered" evidence="3">
    <location>
        <begin position="438"/>
        <end position="461"/>
    </location>
</feature>
<organism evidence="6 7">
    <name type="scientific">Cucurbitaria berberidis CBS 394.84</name>
    <dbReference type="NCBI Taxonomy" id="1168544"/>
    <lineage>
        <taxon>Eukaryota</taxon>
        <taxon>Fungi</taxon>
        <taxon>Dikarya</taxon>
        <taxon>Ascomycota</taxon>
        <taxon>Pezizomycotina</taxon>
        <taxon>Dothideomycetes</taxon>
        <taxon>Pleosporomycetidae</taxon>
        <taxon>Pleosporales</taxon>
        <taxon>Pleosporineae</taxon>
        <taxon>Cucurbitariaceae</taxon>
        <taxon>Cucurbitaria</taxon>
    </lineage>
</organism>
<evidence type="ECO:0000256" key="3">
    <source>
        <dbReference type="SAM" id="MobiDB-lite"/>
    </source>
</evidence>
<feature type="compositionally biased region" description="Polar residues" evidence="3">
    <location>
        <begin position="591"/>
        <end position="600"/>
    </location>
</feature>
<keyword evidence="1" id="KW-0677">Repeat</keyword>
<evidence type="ECO:0000256" key="2">
    <source>
        <dbReference type="ARBA" id="ARBA00023004"/>
    </source>
</evidence>
<evidence type="ECO:0000256" key="4">
    <source>
        <dbReference type="SAM" id="Phobius"/>
    </source>
</evidence>
<feature type="compositionally biased region" description="Low complexity" evidence="3">
    <location>
        <begin position="438"/>
        <end position="460"/>
    </location>
</feature>
<evidence type="ECO:0000256" key="1">
    <source>
        <dbReference type="ARBA" id="ARBA00022737"/>
    </source>
</evidence>
<dbReference type="PANTHER" id="PTHR47435">
    <property type="entry name" value="KELCH REPEAT PROTEIN (AFU_ORTHOLOGUE AFUA_5G12780)"/>
    <property type="match status" value="1"/>
</dbReference>
<dbReference type="OrthoDB" id="10251809at2759"/>
<feature type="compositionally biased region" description="Low complexity" evidence="3">
    <location>
        <begin position="529"/>
        <end position="563"/>
    </location>
</feature>
<name>A0A9P4GIL7_9PLEO</name>
<reference evidence="6" key="1">
    <citation type="submission" date="2020-01" db="EMBL/GenBank/DDBJ databases">
        <authorList>
            <consortium name="DOE Joint Genome Institute"/>
            <person name="Haridas S."/>
            <person name="Albert R."/>
            <person name="Binder M."/>
            <person name="Bloem J."/>
            <person name="Labutti K."/>
            <person name="Salamov A."/>
            <person name="Andreopoulos B."/>
            <person name="Baker S.E."/>
            <person name="Barry K."/>
            <person name="Bills G."/>
            <person name="Bluhm B.H."/>
            <person name="Cannon C."/>
            <person name="Castanera R."/>
            <person name="Culley D.E."/>
            <person name="Daum C."/>
            <person name="Ezra D."/>
            <person name="Gonzalez J.B."/>
            <person name="Henrissat B."/>
            <person name="Kuo A."/>
            <person name="Liang C."/>
            <person name="Lipzen A."/>
            <person name="Lutzoni F."/>
            <person name="Magnuson J."/>
            <person name="Mondo S."/>
            <person name="Nolan M."/>
            <person name="Ohm R."/>
            <person name="Pangilinan J."/>
            <person name="Park H.-J."/>
            <person name="Ramirez L."/>
            <person name="Alfaro M."/>
            <person name="Sun H."/>
            <person name="Tritt A."/>
            <person name="Yoshinaga Y."/>
            <person name="Zwiers L.-H."/>
            <person name="Turgeon B.G."/>
            <person name="Goodwin S.B."/>
            <person name="Spatafora J.W."/>
            <person name="Crous P.W."/>
            <person name="Grigoriev I.V."/>
        </authorList>
    </citation>
    <scope>NUCLEOTIDE SEQUENCE</scope>
    <source>
        <strain evidence="6">CBS 394.84</strain>
    </source>
</reference>
<dbReference type="Proteomes" id="UP000800039">
    <property type="component" value="Unassembled WGS sequence"/>
</dbReference>
<feature type="region of interest" description="Disordered" evidence="3">
    <location>
        <begin position="528"/>
        <end position="632"/>
    </location>
</feature>
<keyword evidence="4" id="KW-0812">Transmembrane</keyword>
<evidence type="ECO:0000313" key="6">
    <source>
        <dbReference type="EMBL" id="KAF1846853.1"/>
    </source>
</evidence>
<dbReference type="InterPro" id="IPR015915">
    <property type="entry name" value="Kelch-typ_b-propeller"/>
</dbReference>
<keyword evidence="4" id="KW-1133">Transmembrane helix</keyword>
<evidence type="ECO:0000256" key="5">
    <source>
        <dbReference type="SAM" id="SignalP"/>
    </source>
</evidence>
<feature type="transmembrane region" description="Helical" evidence="4">
    <location>
        <begin position="465"/>
        <end position="490"/>
    </location>
</feature>